<comment type="caution">
    <text evidence="5">The sequence shown here is derived from an EMBL/GenBank/DDBJ whole genome shotgun (WGS) entry which is preliminary data.</text>
</comment>
<evidence type="ECO:0000256" key="2">
    <source>
        <dbReference type="ARBA" id="ARBA00022679"/>
    </source>
</evidence>
<keyword evidence="5" id="KW-0378">Hydrolase</keyword>
<dbReference type="Pfam" id="PF13439">
    <property type="entry name" value="Glyco_transf_4"/>
    <property type="match status" value="1"/>
</dbReference>
<evidence type="ECO:0000256" key="1">
    <source>
        <dbReference type="ARBA" id="ARBA00022676"/>
    </source>
</evidence>
<keyword evidence="2" id="KW-0808">Transferase</keyword>
<reference evidence="5" key="1">
    <citation type="submission" date="2021-01" db="EMBL/GenBank/DDBJ databases">
        <title>Whole genome shotgun sequence of Actinoplanes capillaceus NBRC 16408.</title>
        <authorList>
            <person name="Komaki H."/>
            <person name="Tamura T."/>
        </authorList>
    </citation>
    <scope>NUCLEOTIDE SEQUENCE [LARGE SCALE GENOMIC DNA]</scope>
    <source>
        <strain evidence="5">NBRC 16408</strain>
    </source>
</reference>
<accession>A0ABQ3WYT9</accession>
<dbReference type="SUPFAM" id="SSF53756">
    <property type="entry name" value="UDP-Glycosyltransferase/glycogen phosphorylase"/>
    <property type="match status" value="1"/>
</dbReference>
<keyword evidence="1" id="KW-0328">Glycosyltransferase</keyword>
<name>A0ABQ3WYT9_9ACTN</name>
<dbReference type="InterPro" id="IPR001296">
    <property type="entry name" value="Glyco_trans_1"/>
</dbReference>
<dbReference type="InterPro" id="IPR028098">
    <property type="entry name" value="Glyco_trans_4-like_N"/>
</dbReference>
<dbReference type="RefSeq" id="WP_204301418.1">
    <property type="nucleotide sequence ID" value="NZ_BAAAGQ010000060.1"/>
</dbReference>
<evidence type="ECO:0000313" key="5">
    <source>
        <dbReference type="EMBL" id="GID51433.1"/>
    </source>
</evidence>
<evidence type="ECO:0000259" key="4">
    <source>
        <dbReference type="Pfam" id="PF13439"/>
    </source>
</evidence>
<organism evidence="5">
    <name type="scientific">Actinoplanes campanulatus</name>
    <dbReference type="NCBI Taxonomy" id="113559"/>
    <lineage>
        <taxon>Bacteria</taxon>
        <taxon>Bacillati</taxon>
        <taxon>Actinomycetota</taxon>
        <taxon>Actinomycetes</taxon>
        <taxon>Micromonosporales</taxon>
        <taxon>Micromonosporaceae</taxon>
        <taxon>Actinoplanes</taxon>
    </lineage>
</organism>
<evidence type="ECO:0000259" key="3">
    <source>
        <dbReference type="Pfam" id="PF00534"/>
    </source>
</evidence>
<feature type="domain" description="Glycosyl transferase family 1" evidence="3">
    <location>
        <begin position="215"/>
        <end position="339"/>
    </location>
</feature>
<gene>
    <name evidence="5" type="ORF">Aca07nite_87080</name>
</gene>
<dbReference type="EMBL" id="BOMF01000182">
    <property type="protein sequence ID" value="GID51433.1"/>
    <property type="molecule type" value="Genomic_DNA"/>
</dbReference>
<dbReference type="GO" id="GO:0016787">
    <property type="term" value="F:hydrolase activity"/>
    <property type="evidence" value="ECO:0007669"/>
    <property type="project" value="UniProtKB-KW"/>
</dbReference>
<feature type="domain" description="Glycosyltransferase subfamily 4-like N-terminal" evidence="4">
    <location>
        <begin position="16"/>
        <end position="164"/>
    </location>
</feature>
<dbReference type="PANTHER" id="PTHR12526:SF510">
    <property type="entry name" value="D-INOSITOL 3-PHOSPHATE GLYCOSYLTRANSFERASE"/>
    <property type="match status" value="1"/>
</dbReference>
<dbReference type="Gene3D" id="3.40.50.2000">
    <property type="entry name" value="Glycogen Phosphorylase B"/>
    <property type="match status" value="2"/>
</dbReference>
<dbReference type="Pfam" id="PF00534">
    <property type="entry name" value="Glycos_transf_1"/>
    <property type="match status" value="1"/>
</dbReference>
<protein>
    <submittedName>
        <fullName evidence="5">Glycoside hydrolase</fullName>
    </submittedName>
</protein>
<dbReference type="PANTHER" id="PTHR12526">
    <property type="entry name" value="GLYCOSYLTRANSFERASE"/>
    <property type="match status" value="1"/>
</dbReference>
<dbReference type="CDD" id="cd03801">
    <property type="entry name" value="GT4_PimA-like"/>
    <property type="match status" value="1"/>
</dbReference>
<proteinExistence type="predicted"/>
<sequence>MRVALVHRDLHQITRGGICTVYLALADELAGQGHEVVLITQDTPHPVQRTGVQVVTLPRTEDMVAHRAAVAAAVDLVEPDIAECSTWEAELLAYARQPRHAPILVRGDLSAATMGAGTLAVDEQALCEVAQTVVAVSEFAADDLSRAYRIPRPAVIPNGVDRSRFCPQGSQRPASGWRVQLDTAGRVVSRRPLTETIATDPRWAAYFDPAAGGLPRLVWVGKFTEMKGYDRLEAVAAALHGRARLLILLGHGQVHYPVDLPDGVLICQDLDPADVPALYRRADFLLSTSRWEGYGLAIAEALACGTPALLPADLAVASELITAGTTGHLWTSAAQVEQLIGQCPALTGRLPEQYSWQANAASTMLAYQTLTAGRQR</sequence>